<dbReference type="CDD" id="cd00093">
    <property type="entry name" value="HTH_XRE"/>
    <property type="match status" value="1"/>
</dbReference>
<dbReference type="Gene3D" id="1.10.260.40">
    <property type="entry name" value="lambda repressor-like DNA-binding domains"/>
    <property type="match status" value="1"/>
</dbReference>
<accession>A0A413SEX9</accession>
<dbReference type="PANTHER" id="PTHR46558:SF11">
    <property type="entry name" value="HTH-TYPE TRANSCRIPTIONAL REGULATOR XRE"/>
    <property type="match status" value="1"/>
</dbReference>
<evidence type="ECO:0000313" key="4">
    <source>
        <dbReference type="Proteomes" id="UP000285642"/>
    </source>
</evidence>
<dbReference type="PROSITE" id="PS50943">
    <property type="entry name" value="HTH_CROC1"/>
    <property type="match status" value="1"/>
</dbReference>
<reference evidence="3 4" key="1">
    <citation type="submission" date="2018-08" db="EMBL/GenBank/DDBJ databases">
        <title>A genome reference for cultivated species of the human gut microbiota.</title>
        <authorList>
            <person name="Zou Y."/>
            <person name="Xue W."/>
            <person name="Luo G."/>
        </authorList>
    </citation>
    <scope>NUCLEOTIDE SEQUENCE [LARGE SCALE GENOMIC DNA]</scope>
    <source>
        <strain evidence="3 4">AM42-8</strain>
    </source>
</reference>
<evidence type="ECO:0000259" key="2">
    <source>
        <dbReference type="PROSITE" id="PS50943"/>
    </source>
</evidence>
<gene>
    <name evidence="3" type="ORF">DW924_15130</name>
</gene>
<dbReference type="Pfam" id="PF01381">
    <property type="entry name" value="HTH_3"/>
    <property type="match status" value="1"/>
</dbReference>
<dbReference type="InterPro" id="IPR001387">
    <property type="entry name" value="Cro/C1-type_HTH"/>
</dbReference>
<dbReference type="SMART" id="SM00530">
    <property type="entry name" value="HTH_XRE"/>
    <property type="match status" value="1"/>
</dbReference>
<dbReference type="PANTHER" id="PTHR46558">
    <property type="entry name" value="TRACRIPTIONAL REGULATORY PROTEIN-RELATED-RELATED"/>
    <property type="match status" value="1"/>
</dbReference>
<organism evidence="3 4">
    <name type="scientific">Dorea formicigenerans</name>
    <dbReference type="NCBI Taxonomy" id="39486"/>
    <lineage>
        <taxon>Bacteria</taxon>
        <taxon>Bacillati</taxon>
        <taxon>Bacillota</taxon>
        <taxon>Clostridia</taxon>
        <taxon>Lachnospirales</taxon>
        <taxon>Lachnospiraceae</taxon>
        <taxon>Dorea</taxon>
    </lineage>
</organism>
<sequence>MENRIKELREQKKISQVCLATYVRCSQNMISKIELGISEPKAGLLLELSKYFNVSIDYLLMNSSYKHIQEVYGIIKNKDNDYYDFYQIFSKLTSEDKEFVLAMMNKLYKEKEV</sequence>
<evidence type="ECO:0000256" key="1">
    <source>
        <dbReference type="ARBA" id="ARBA00023125"/>
    </source>
</evidence>
<dbReference type="InterPro" id="IPR010982">
    <property type="entry name" value="Lambda_DNA-bd_dom_sf"/>
</dbReference>
<dbReference type="GO" id="GO:0003677">
    <property type="term" value="F:DNA binding"/>
    <property type="evidence" value="ECO:0007669"/>
    <property type="project" value="UniProtKB-KW"/>
</dbReference>
<comment type="caution">
    <text evidence="3">The sequence shown here is derived from an EMBL/GenBank/DDBJ whole genome shotgun (WGS) entry which is preliminary data.</text>
</comment>
<dbReference type="SUPFAM" id="SSF47413">
    <property type="entry name" value="lambda repressor-like DNA-binding domains"/>
    <property type="match status" value="1"/>
</dbReference>
<dbReference type="Proteomes" id="UP000285642">
    <property type="component" value="Unassembled WGS sequence"/>
</dbReference>
<dbReference type="AlphaFoldDB" id="A0A413SEX9"/>
<proteinExistence type="predicted"/>
<protein>
    <submittedName>
        <fullName evidence="3">XRE family transcriptional regulator</fullName>
    </submittedName>
</protein>
<keyword evidence="1" id="KW-0238">DNA-binding</keyword>
<feature type="domain" description="HTH cro/C1-type" evidence="2">
    <location>
        <begin position="5"/>
        <end position="59"/>
    </location>
</feature>
<evidence type="ECO:0000313" key="3">
    <source>
        <dbReference type="EMBL" id="RHA65670.1"/>
    </source>
</evidence>
<dbReference type="EMBL" id="QSFS01000023">
    <property type="protein sequence ID" value="RHA65670.1"/>
    <property type="molecule type" value="Genomic_DNA"/>
</dbReference>
<dbReference type="RefSeq" id="WP_118365061.1">
    <property type="nucleotide sequence ID" value="NZ_QSFS01000023.1"/>
</dbReference>
<name>A0A413SEX9_9FIRM</name>